<organism evidence="1 2">
    <name type="scientific">Eretmocerus hayati</name>
    <dbReference type="NCBI Taxonomy" id="131215"/>
    <lineage>
        <taxon>Eukaryota</taxon>
        <taxon>Metazoa</taxon>
        <taxon>Ecdysozoa</taxon>
        <taxon>Arthropoda</taxon>
        <taxon>Hexapoda</taxon>
        <taxon>Insecta</taxon>
        <taxon>Pterygota</taxon>
        <taxon>Neoptera</taxon>
        <taxon>Endopterygota</taxon>
        <taxon>Hymenoptera</taxon>
        <taxon>Apocrita</taxon>
        <taxon>Proctotrupomorpha</taxon>
        <taxon>Chalcidoidea</taxon>
        <taxon>Aphelinidae</taxon>
        <taxon>Aphelininae</taxon>
        <taxon>Eretmocerus</taxon>
    </lineage>
</organism>
<reference evidence="1" key="1">
    <citation type="submission" date="2023-04" db="EMBL/GenBank/DDBJ databases">
        <title>A chromosome-level genome assembly of the parasitoid wasp Eretmocerus hayati.</title>
        <authorList>
            <person name="Zhong Y."/>
            <person name="Liu S."/>
            <person name="Liu Y."/>
        </authorList>
    </citation>
    <scope>NUCLEOTIDE SEQUENCE</scope>
    <source>
        <strain evidence="1">ZJU_SS_LIU_2023</strain>
    </source>
</reference>
<sequence length="593" mass="69184">MESTTLQDPDVAIEEPKDTSDDSDTVTMSEKLEKLEEEKRQIQAEFDFQRAKLKELFLQKEEDAQKQMDENMKLQEENLKLQNELGEVKSQLLIVDLKTQNDIDLEKRKAEDEIASLQQIINSTVQDSSASQKELEIKISKLKEENNNLRLQIMQNSSPDSPQLSLSTMTKIAKKVASQLGADSLSLGSETEDTSVKNRRHADEDAESLRSLVVPLEEEIKALKEKLRTTDDELQKFKEKEEALLNKHLKKEMTPGENMCDMCSNYEAQLQRMQMEAKDYIKQIQECEQMLQTQKQELVKEVEFRKGMEEKWNEKKEEHRAEVTNLSSSVKIAKQTIDELTQQYHYTRETVTKELSRLTRDREEVQRHLEQLQQQNEYLMGKYSKNSEHYQYESINMPNTVEELHVSILKIREELIIATIAKEEAERKTRSLEYELDLLRAQIDQNHHEQEKKEAELQSMIESASKMESVIVELKQQILNLQQELNTGEETQKDFVRLTQSLQVQLQKIRDSEKEVRWQYEDDVDECPSCHTSFTLAKKKDKTNCRHCGQIFCQACLNNVVKSGPKQRPSRVCNVCHTLLMQETAPYFSRDPP</sequence>
<evidence type="ECO:0000313" key="1">
    <source>
        <dbReference type="EMBL" id="KAJ8676549.1"/>
    </source>
</evidence>
<gene>
    <name evidence="1" type="ORF">QAD02_012336</name>
</gene>
<accession>A0ACC2P201</accession>
<dbReference type="Proteomes" id="UP001239111">
    <property type="component" value="Chromosome 2"/>
</dbReference>
<protein>
    <submittedName>
        <fullName evidence="1">Uncharacterized protein</fullName>
    </submittedName>
</protein>
<keyword evidence="2" id="KW-1185">Reference proteome</keyword>
<evidence type="ECO:0000313" key="2">
    <source>
        <dbReference type="Proteomes" id="UP001239111"/>
    </source>
</evidence>
<name>A0ACC2P201_9HYME</name>
<dbReference type="EMBL" id="CM056742">
    <property type="protein sequence ID" value="KAJ8676549.1"/>
    <property type="molecule type" value="Genomic_DNA"/>
</dbReference>
<proteinExistence type="predicted"/>
<comment type="caution">
    <text evidence="1">The sequence shown here is derived from an EMBL/GenBank/DDBJ whole genome shotgun (WGS) entry which is preliminary data.</text>
</comment>